<dbReference type="AlphaFoldDB" id="A0A381UW32"/>
<name>A0A381UW32_9ZZZZ</name>
<accession>A0A381UW32</accession>
<proteinExistence type="predicted"/>
<organism evidence="2">
    <name type="scientific">marine metagenome</name>
    <dbReference type="NCBI Taxonomy" id="408172"/>
    <lineage>
        <taxon>unclassified sequences</taxon>
        <taxon>metagenomes</taxon>
        <taxon>ecological metagenomes</taxon>
    </lineage>
</organism>
<gene>
    <name evidence="2" type="ORF">METZ01_LOCUS84007</name>
</gene>
<feature type="transmembrane region" description="Helical" evidence="1">
    <location>
        <begin position="47"/>
        <end position="66"/>
    </location>
</feature>
<dbReference type="EMBL" id="UINC01007053">
    <property type="protein sequence ID" value="SVA31153.1"/>
    <property type="molecule type" value="Genomic_DNA"/>
</dbReference>
<protein>
    <submittedName>
        <fullName evidence="2">Uncharacterized protein</fullName>
    </submittedName>
</protein>
<reference evidence="2" key="1">
    <citation type="submission" date="2018-05" db="EMBL/GenBank/DDBJ databases">
        <authorList>
            <person name="Lanie J.A."/>
            <person name="Ng W.-L."/>
            <person name="Kazmierczak K.M."/>
            <person name="Andrzejewski T.M."/>
            <person name="Davidsen T.M."/>
            <person name="Wayne K.J."/>
            <person name="Tettelin H."/>
            <person name="Glass J.I."/>
            <person name="Rusch D."/>
            <person name="Podicherti R."/>
            <person name="Tsui H.-C.T."/>
            <person name="Winkler M.E."/>
        </authorList>
    </citation>
    <scope>NUCLEOTIDE SEQUENCE</scope>
</reference>
<evidence type="ECO:0000313" key="2">
    <source>
        <dbReference type="EMBL" id="SVA31153.1"/>
    </source>
</evidence>
<sequence length="124" mass="13679">MLTKILFTLAVIIAVALIFRVKSQPARQADQPDVDQPVGGVSARFVAYTLLGLVIATSALVFVLHWNEQHRIMNIQVTDSQGQLITYQAYKKSIDGRRFTTLDGIAVTLGADDRIAILDQDQLP</sequence>
<keyword evidence="1" id="KW-1133">Transmembrane helix</keyword>
<keyword evidence="1" id="KW-0472">Membrane</keyword>
<keyword evidence="1" id="KW-0812">Transmembrane</keyword>
<evidence type="ECO:0000256" key="1">
    <source>
        <dbReference type="SAM" id="Phobius"/>
    </source>
</evidence>